<evidence type="ECO:0000313" key="3">
    <source>
        <dbReference type="Proteomes" id="UP001185092"/>
    </source>
</evidence>
<proteinExistence type="predicted"/>
<protein>
    <recommendedName>
        <fullName evidence="4">DUF4136 domain-containing protein</fullName>
    </recommendedName>
</protein>
<gene>
    <name evidence="2" type="ORF">HNQ88_004940</name>
</gene>
<comment type="caution">
    <text evidence="2">The sequence shown here is derived from an EMBL/GenBank/DDBJ whole genome shotgun (WGS) entry which is preliminary data.</text>
</comment>
<feature type="chain" id="PRO_5041973781" description="DUF4136 domain-containing protein" evidence="1">
    <location>
        <begin position="21"/>
        <end position="209"/>
    </location>
</feature>
<keyword evidence="1" id="KW-0732">Signal</keyword>
<feature type="signal peptide" evidence="1">
    <location>
        <begin position="1"/>
        <end position="20"/>
    </location>
</feature>
<dbReference type="EMBL" id="JAVDQD010000012">
    <property type="protein sequence ID" value="MDR6241853.1"/>
    <property type="molecule type" value="Genomic_DNA"/>
</dbReference>
<organism evidence="2 3">
    <name type="scientific">Aureibacter tunicatorum</name>
    <dbReference type="NCBI Taxonomy" id="866807"/>
    <lineage>
        <taxon>Bacteria</taxon>
        <taxon>Pseudomonadati</taxon>
        <taxon>Bacteroidota</taxon>
        <taxon>Cytophagia</taxon>
        <taxon>Cytophagales</taxon>
        <taxon>Persicobacteraceae</taxon>
        <taxon>Aureibacter</taxon>
    </lineage>
</organism>
<dbReference type="PROSITE" id="PS51257">
    <property type="entry name" value="PROKAR_LIPOPROTEIN"/>
    <property type="match status" value="1"/>
</dbReference>
<sequence>MKTLKVIMIGLVVMLLGACATTTKMTASWKSPEYQPKNYEKIAVISITKDLQAKKAYEYYMKRDLSEIGLNIVEGVTLFSPKYFSEKPTEKKIEKDLKSHGVDGVLTVSVLSVDKEQSYVPGAGVGFYPGYYRAPFYSYYYGMGRIYDPGYYTTTTKVFMECNFYDLETEELVWTAQSKVVDPSSIDDSAKSFVKALVRQIQEDNVFGR</sequence>
<evidence type="ECO:0000256" key="1">
    <source>
        <dbReference type="SAM" id="SignalP"/>
    </source>
</evidence>
<accession>A0AAE3XTM1</accession>
<evidence type="ECO:0008006" key="4">
    <source>
        <dbReference type="Google" id="ProtNLM"/>
    </source>
</evidence>
<dbReference type="Gene3D" id="3.40.50.10610">
    <property type="entry name" value="ABC-type transport auxiliary lipoprotein component"/>
    <property type="match status" value="1"/>
</dbReference>
<dbReference type="RefSeq" id="WP_309943005.1">
    <property type="nucleotide sequence ID" value="NZ_AP025307.1"/>
</dbReference>
<evidence type="ECO:0000313" key="2">
    <source>
        <dbReference type="EMBL" id="MDR6241853.1"/>
    </source>
</evidence>
<reference evidence="2" key="1">
    <citation type="submission" date="2023-07" db="EMBL/GenBank/DDBJ databases">
        <title>Genomic Encyclopedia of Type Strains, Phase IV (KMG-IV): sequencing the most valuable type-strain genomes for metagenomic binning, comparative biology and taxonomic classification.</title>
        <authorList>
            <person name="Goeker M."/>
        </authorList>
    </citation>
    <scope>NUCLEOTIDE SEQUENCE</scope>
    <source>
        <strain evidence="2">DSM 26174</strain>
    </source>
</reference>
<name>A0AAE3XTM1_9BACT</name>
<dbReference type="Proteomes" id="UP001185092">
    <property type="component" value="Unassembled WGS sequence"/>
</dbReference>
<keyword evidence="3" id="KW-1185">Reference proteome</keyword>
<dbReference type="AlphaFoldDB" id="A0AAE3XTM1"/>